<dbReference type="EMBL" id="UINC01201118">
    <property type="protein sequence ID" value="SVE20312.1"/>
    <property type="molecule type" value="Genomic_DNA"/>
</dbReference>
<proteinExistence type="predicted"/>
<dbReference type="AlphaFoldDB" id="A0A383BK88"/>
<dbReference type="Pfam" id="PF02190">
    <property type="entry name" value="LON_substr_bdg"/>
    <property type="match status" value="1"/>
</dbReference>
<gene>
    <name evidence="2" type="ORF">METZ01_LOCUS473166</name>
</gene>
<organism evidence="2">
    <name type="scientific">marine metagenome</name>
    <dbReference type="NCBI Taxonomy" id="408172"/>
    <lineage>
        <taxon>unclassified sequences</taxon>
        <taxon>metagenomes</taxon>
        <taxon>ecological metagenomes</taxon>
    </lineage>
</organism>
<sequence>MKTIRRHVLLIGAAWLCLISSAIGQSSQAEITIPESIPIFPLQDIMLFPGASRPLHIFEPRYRDMIADAMEGDRIIGMVMLRPNNENNYDG</sequence>
<evidence type="ECO:0000259" key="1">
    <source>
        <dbReference type="Pfam" id="PF02190"/>
    </source>
</evidence>
<dbReference type="InterPro" id="IPR046336">
    <property type="entry name" value="Lon_prtase_N_sf"/>
</dbReference>
<name>A0A383BK88_9ZZZZ</name>
<feature type="non-terminal residue" evidence="2">
    <location>
        <position position="91"/>
    </location>
</feature>
<accession>A0A383BK88</accession>
<dbReference type="PANTHER" id="PTHR46732">
    <property type="entry name" value="ATP-DEPENDENT PROTEASE LA (LON) DOMAIN PROTEIN"/>
    <property type="match status" value="1"/>
</dbReference>
<dbReference type="InterPro" id="IPR015947">
    <property type="entry name" value="PUA-like_sf"/>
</dbReference>
<reference evidence="2" key="1">
    <citation type="submission" date="2018-05" db="EMBL/GenBank/DDBJ databases">
        <authorList>
            <person name="Lanie J.A."/>
            <person name="Ng W.-L."/>
            <person name="Kazmierczak K.M."/>
            <person name="Andrzejewski T.M."/>
            <person name="Davidsen T.M."/>
            <person name="Wayne K.J."/>
            <person name="Tettelin H."/>
            <person name="Glass J.I."/>
            <person name="Rusch D."/>
            <person name="Podicherti R."/>
            <person name="Tsui H.-C.T."/>
            <person name="Winkler M.E."/>
        </authorList>
    </citation>
    <scope>NUCLEOTIDE SEQUENCE</scope>
</reference>
<dbReference type="InterPro" id="IPR003111">
    <property type="entry name" value="Lon_prtase_N"/>
</dbReference>
<dbReference type="SUPFAM" id="SSF88697">
    <property type="entry name" value="PUA domain-like"/>
    <property type="match status" value="1"/>
</dbReference>
<dbReference type="Gene3D" id="2.30.130.40">
    <property type="entry name" value="LON domain-like"/>
    <property type="match status" value="1"/>
</dbReference>
<evidence type="ECO:0000313" key="2">
    <source>
        <dbReference type="EMBL" id="SVE20312.1"/>
    </source>
</evidence>
<dbReference type="PANTHER" id="PTHR46732:SF8">
    <property type="entry name" value="ATP-DEPENDENT PROTEASE LA (LON) DOMAIN PROTEIN"/>
    <property type="match status" value="1"/>
</dbReference>
<feature type="domain" description="Lon N-terminal" evidence="1">
    <location>
        <begin position="37"/>
        <end position="86"/>
    </location>
</feature>
<protein>
    <recommendedName>
        <fullName evidence="1">Lon N-terminal domain-containing protein</fullName>
    </recommendedName>
</protein>